<comment type="caution">
    <text evidence="1">The sequence shown here is derived from an EMBL/GenBank/DDBJ whole genome shotgun (WGS) entry which is preliminary data.</text>
</comment>
<evidence type="ECO:0000313" key="1">
    <source>
        <dbReference type="EMBL" id="RGM75467.1"/>
    </source>
</evidence>
<accession>A0A3E4YL13</accession>
<dbReference type="RefSeq" id="WP_117718226.1">
    <property type="nucleotide sequence ID" value="NZ_QSTP01000001.1"/>
</dbReference>
<dbReference type="AlphaFoldDB" id="A0A3E4YL13"/>
<sequence>MDYVNIYCNYKDIKIKSIINQFMRYLSLYVFEYYNQENGYQSSLCDIFIISKYHNANYVNIKDETKSIVILTDGYDIDVDINTRKIYYKNMDIENFLSKLLYEMESIFKKQKLIEQRLIYSDSDYMSIIYKIIKEYAKYDVFENSLYMKYYPTDKTILDKISKYKKFVQKLEAFNSTQKSKLIEYAILHAMYEIDIFCKKNSYRLLYSQEIILNRCENLLYKYERNEELRLLRADIYNELEEFGSKAINEYISEFLVYIPYAYYKMSICYKKYIKNIDSAEISILNILKNDCDKYNYKAWYQYAKFLSYKNDIQNEVEALCNVLKIFKEKWEEKILSPLEYKYLENVVLKLEDIDNKRLIYIDKKDLNELKKLLDRDITSEFKKCMGVK</sequence>
<name>A0A3E4YL13_9FIRM</name>
<evidence type="ECO:0000313" key="2">
    <source>
        <dbReference type="Proteomes" id="UP000260758"/>
    </source>
</evidence>
<reference evidence="1 2" key="1">
    <citation type="submission" date="2018-08" db="EMBL/GenBank/DDBJ databases">
        <title>A genome reference for cultivated species of the human gut microbiota.</title>
        <authorList>
            <person name="Zou Y."/>
            <person name="Xue W."/>
            <person name="Luo G."/>
        </authorList>
    </citation>
    <scope>NUCLEOTIDE SEQUENCE [LARGE SCALE GENOMIC DNA]</scope>
    <source>
        <strain evidence="1 2">OM07-13</strain>
    </source>
</reference>
<dbReference type="Proteomes" id="UP000260758">
    <property type="component" value="Unassembled WGS sequence"/>
</dbReference>
<organism evidence="1 2">
    <name type="scientific">Agathobacter rectalis</name>
    <dbReference type="NCBI Taxonomy" id="39491"/>
    <lineage>
        <taxon>Bacteria</taxon>
        <taxon>Bacillati</taxon>
        <taxon>Bacillota</taxon>
        <taxon>Clostridia</taxon>
        <taxon>Lachnospirales</taxon>
        <taxon>Lachnospiraceae</taxon>
        <taxon>Agathobacter</taxon>
    </lineage>
</organism>
<dbReference type="EMBL" id="QSTP01000001">
    <property type="protein sequence ID" value="RGM75467.1"/>
    <property type="molecule type" value="Genomic_DNA"/>
</dbReference>
<protein>
    <submittedName>
        <fullName evidence="1">Uncharacterized protein</fullName>
    </submittedName>
</protein>
<proteinExistence type="predicted"/>
<gene>
    <name evidence="1" type="ORF">DXB99_02790</name>
</gene>